<organism evidence="1 2">
    <name type="scientific">Racocetra persica</name>
    <dbReference type="NCBI Taxonomy" id="160502"/>
    <lineage>
        <taxon>Eukaryota</taxon>
        <taxon>Fungi</taxon>
        <taxon>Fungi incertae sedis</taxon>
        <taxon>Mucoromycota</taxon>
        <taxon>Glomeromycotina</taxon>
        <taxon>Glomeromycetes</taxon>
        <taxon>Diversisporales</taxon>
        <taxon>Gigasporaceae</taxon>
        <taxon>Racocetra</taxon>
    </lineage>
</organism>
<sequence length="425" mass="49247">MTDTIRKTEKEKKNSSFKKEVIERIESSLATRNLNIEDLELNNRGYKEEINRIKIDDSDKSFEEITGIEKRVKTDMEFKRKMLSRKNSKSERELDVNMDIYEKESAHGLKSIGKKLKQKAVKVVKSHSNPQVLEASSGQQQWEYVTHPEDLARKQKIIESPVRRLKEESKKVEADYQKLIDDKNKEINQLKQQNQDLEKKLSGLLQTKQHEIKEIESQKNNEFIKQSAIEIPLTLTPGNKKTNDLQQVVVKNVKVADLEADIRNNQNRLEKLVSSAKNELKSNSMNPQKAKTKTDDYQSYLDEFLKLQELITNSENNSDQEIPKKLGEIRKIKEQVIKLEIQKLAMIKNRANLLPLENFSADFQPQVLTTQRQNLNTADFTHVVSFIDDSSSKPLPSRPTEEENNAQQEQNNQEVQIQIPPKSNN</sequence>
<proteinExistence type="predicted"/>
<evidence type="ECO:0000313" key="1">
    <source>
        <dbReference type="EMBL" id="CAG8610992.1"/>
    </source>
</evidence>
<evidence type="ECO:0000313" key="2">
    <source>
        <dbReference type="Proteomes" id="UP000789920"/>
    </source>
</evidence>
<comment type="caution">
    <text evidence="1">The sequence shown here is derived from an EMBL/GenBank/DDBJ whole genome shotgun (WGS) entry which is preliminary data.</text>
</comment>
<name>A0ACA9MX91_9GLOM</name>
<gene>
    <name evidence="1" type="ORF">RPERSI_LOCUS6308</name>
</gene>
<accession>A0ACA9MX91</accession>
<keyword evidence="2" id="KW-1185">Reference proteome</keyword>
<dbReference type="EMBL" id="CAJVQC010009950">
    <property type="protein sequence ID" value="CAG8610992.1"/>
    <property type="molecule type" value="Genomic_DNA"/>
</dbReference>
<reference evidence="1" key="1">
    <citation type="submission" date="2021-06" db="EMBL/GenBank/DDBJ databases">
        <authorList>
            <person name="Kallberg Y."/>
            <person name="Tangrot J."/>
            <person name="Rosling A."/>
        </authorList>
    </citation>
    <scope>NUCLEOTIDE SEQUENCE</scope>
    <source>
        <strain evidence="1">MA461A</strain>
    </source>
</reference>
<dbReference type="Proteomes" id="UP000789920">
    <property type="component" value="Unassembled WGS sequence"/>
</dbReference>
<protein>
    <submittedName>
        <fullName evidence="1">33181_t:CDS:1</fullName>
    </submittedName>
</protein>